<proteinExistence type="predicted"/>
<reference evidence="1" key="1">
    <citation type="submission" date="2021-02" db="EMBL/GenBank/DDBJ databases">
        <authorList>
            <person name="Nowell W R."/>
        </authorList>
    </citation>
    <scope>NUCLEOTIDE SEQUENCE</scope>
</reference>
<dbReference type="Proteomes" id="UP000663829">
    <property type="component" value="Unassembled WGS sequence"/>
</dbReference>
<dbReference type="Pfam" id="PF13385">
    <property type="entry name" value="Laminin_G_3"/>
    <property type="match status" value="2"/>
</dbReference>
<dbReference type="SUPFAM" id="SSF49899">
    <property type="entry name" value="Concanavalin A-like lectins/glucanases"/>
    <property type="match status" value="2"/>
</dbReference>
<protein>
    <recommendedName>
        <fullName evidence="4">LamG domain-containing protein</fullName>
    </recommendedName>
</protein>
<comment type="caution">
    <text evidence="1">The sequence shown here is derived from an EMBL/GenBank/DDBJ whole genome shotgun (WGS) entry which is preliminary data.</text>
</comment>
<evidence type="ECO:0008006" key="4">
    <source>
        <dbReference type="Google" id="ProtNLM"/>
    </source>
</evidence>
<organism evidence="1 3">
    <name type="scientific">Didymodactylos carnosus</name>
    <dbReference type="NCBI Taxonomy" id="1234261"/>
    <lineage>
        <taxon>Eukaryota</taxon>
        <taxon>Metazoa</taxon>
        <taxon>Spiralia</taxon>
        <taxon>Gnathifera</taxon>
        <taxon>Rotifera</taxon>
        <taxon>Eurotatoria</taxon>
        <taxon>Bdelloidea</taxon>
        <taxon>Philodinida</taxon>
        <taxon>Philodinidae</taxon>
        <taxon>Didymodactylos</taxon>
    </lineage>
</organism>
<evidence type="ECO:0000313" key="3">
    <source>
        <dbReference type="Proteomes" id="UP000663829"/>
    </source>
</evidence>
<evidence type="ECO:0000313" key="1">
    <source>
        <dbReference type="EMBL" id="CAF1311704.1"/>
    </source>
</evidence>
<evidence type="ECO:0000313" key="2">
    <source>
        <dbReference type="EMBL" id="CAF4149808.1"/>
    </source>
</evidence>
<dbReference type="AlphaFoldDB" id="A0A815E9K5"/>
<accession>A0A815E9K5</accession>
<dbReference type="EMBL" id="CAJNOQ010012968">
    <property type="protein sequence ID" value="CAF1311704.1"/>
    <property type="molecule type" value="Genomic_DNA"/>
</dbReference>
<sequence>MFNNPTFVQGYFPNGQALYLQSNLSQYLETSYVNLTYRSWTVSLWMYVLSFNTQDSSIVGECVGPVQTDHCLHLNIRNMKLYMAFYSDDISGTTILQLNQWYHVSFVYDYSIKGKFIYLDGILNGVSNSLPGGTFNVTVGNLTIGRNLVIRTPLNYFNGYLDSLVFTDSVRTACDIMNDATLAAYYSMDLTLADSGPNSLNAQASGQTNYMNGHMNQAFEFNSANSYFQAGYGFTFLGVNNQAYSFSLWLNPIALTGTVLHVSSLNTGLGWCLPVIGFSLSGSIIAQTLDSTLSVITAQGPILDLNTWTHFVITWSSTNGLQLYINSLLVATVSVTSFAANNGTILPKYVTLVNPLSGASCQQQGLIGAPGQFFGRIDEVYIFRKELTTDDVCVLYYYK</sequence>
<dbReference type="InterPro" id="IPR013320">
    <property type="entry name" value="ConA-like_dom_sf"/>
</dbReference>
<dbReference type="Proteomes" id="UP000681722">
    <property type="component" value="Unassembled WGS sequence"/>
</dbReference>
<gene>
    <name evidence="1" type="ORF">GPM918_LOCUS29027</name>
    <name evidence="2" type="ORF">SRO942_LOCUS29576</name>
</gene>
<keyword evidence="3" id="KW-1185">Reference proteome</keyword>
<dbReference type="Gene3D" id="2.60.120.200">
    <property type="match status" value="2"/>
</dbReference>
<name>A0A815E9K5_9BILA</name>
<dbReference type="EMBL" id="CAJOBC010042857">
    <property type="protein sequence ID" value="CAF4149808.1"/>
    <property type="molecule type" value="Genomic_DNA"/>
</dbReference>
<dbReference type="OrthoDB" id="347083at2759"/>